<dbReference type="InParanoid" id="A0A1S3IRE0"/>
<evidence type="ECO:0000313" key="3">
    <source>
        <dbReference type="RefSeq" id="XP_013400638.1"/>
    </source>
</evidence>
<dbReference type="PANTHER" id="PTHR48465:SF1">
    <property type="entry name" value="PROTEIN SSUH2 HOMOLOG"/>
    <property type="match status" value="1"/>
</dbReference>
<evidence type="ECO:0000313" key="2">
    <source>
        <dbReference type="Proteomes" id="UP000085678"/>
    </source>
</evidence>
<feature type="compositionally biased region" description="Pro residues" evidence="1">
    <location>
        <begin position="12"/>
        <end position="43"/>
    </location>
</feature>
<dbReference type="InterPro" id="IPR052789">
    <property type="entry name" value="SSUH2_homolog"/>
</dbReference>
<dbReference type="KEGG" id="lak:106166568"/>
<feature type="compositionally biased region" description="Pro residues" evidence="1">
    <location>
        <begin position="57"/>
        <end position="72"/>
    </location>
</feature>
<protein>
    <submittedName>
        <fullName evidence="3">Protein SSUH2 homolog isoform X1</fullName>
    </submittedName>
</protein>
<accession>A0A1S3IRE0</accession>
<dbReference type="GeneID" id="106166568"/>
<dbReference type="OrthoDB" id="3355217at2759"/>
<dbReference type="PANTHER" id="PTHR48465">
    <property type="entry name" value="PROTEIN SSUH2 HOMOLOG"/>
    <property type="match status" value="1"/>
</dbReference>
<dbReference type="RefSeq" id="XP_013400638.1">
    <property type="nucleotide sequence ID" value="XM_013545184.1"/>
</dbReference>
<feature type="compositionally biased region" description="Acidic residues" evidence="1">
    <location>
        <begin position="116"/>
        <end position="125"/>
    </location>
</feature>
<feature type="region of interest" description="Disordered" evidence="1">
    <location>
        <begin position="1"/>
        <end position="137"/>
    </location>
</feature>
<feature type="compositionally biased region" description="Low complexity" evidence="1">
    <location>
        <begin position="73"/>
        <end position="82"/>
    </location>
</feature>
<sequence>MNEGQHQQVYAGPPPGQGYAGPPPGQGYAGPPPGQGYAGPPPGQGYAGLPPGQGYTGPPPGQAYSGPPPGQGMPPQQGIPPQGQNPPYNPQQMPGAPAQAAPSQWQPGQGGAYTPNDDDDDDDEKEGPPPPAPTLMFEHYSNIGTETNPLALPPPAAQPYPPQGDPPRMDFSEAANISAEQAREALLQYVAEQCCYGSGTAKDMLINSIAPSSALHYTLSTFAEARKTFYDYDPFRGQHIDGPQYGQAPMPWQIPCEPQQLFLTHTKYLKVPHTSDIIPCFRCQRRGWLRCGRCRGRGQVRCNSCGGDGRKRVYRQKEWQDVRCGSCGGDGRKRCLTCGGDGRVTCSKCKGYRDLERYVKLAVIFTNHIEDYILEETDMPDELVRDVGGIIIFEQVLPQVWPVTQYPVPQINQNSVALVEKHSRAFPNERQLMQKQELRAVPVSEVNYTWKEVNTRFWVYGNERQVYAPDYPQQCCWGCEIL</sequence>
<name>A0A1S3IRE0_LINAN</name>
<evidence type="ECO:0000256" key="1">
    <source>
        <dbReference type="SAM" id="MobiDB-lite"/>
    </source>
</evidence>
<dbReference type="Proteomes" id="UP000085678">
    <property type="component" value="Unplaced"/>
</dbReference>
<keyword evidence="2" id="KW-1185">Reference proteome</keyword>
<organism evidence="2 3">
    <name type="scientific">Lingula anatina</name>
    <name type="common">Brachiopod</name>
    <name type="synonym">Lingula unguis</name>
    <dbReference type="NCBI Taxonomy" id="7574"/>
    <lineage>
        <taxon>Eukaryota</taxon>
        <taxon>Metazoa</taxon>
        <taxon>Spiralia</taxon>
        <taxon>Lophotrochozoa</taxon>
        <taxon>Brachiopoda</taxon>
        <taxon>Linguliformea</taxon>
        <taxon>Lingulata</taxon>
        <taxon>Lingulida</taxon>
        <taxon>Linguloidea</taxon>
        <taxon>Lingulidae</taxon>
        <taxon>Lingula</taxon>
    </lineage>
</organism>
<dbReference type="AlphaFoldDB" id="A0A1S3IRE0"/>
<reference evidence="3" key="1">
    <citation type="submission" date="2025-08" db="UniProtKB">
        <authorList>
            <consortium name="RefSeq"/>
        </authorList>
    </citation>
    <scope>IDENTIFICATION</scope>
    <source>
        <tissue evidence="3">Gonads</tissue>
    </source>
</reference>
<feature type="compositionally biased region" description="Low complexity" evidence="1">
    <location>
        <begin position="90"/>
        <end position="107"/>
    </location>
</feature>
<gene>
    <name evidence="3" type="primary">LOC106166568</name>
</gene>
<proteinExistence type="predicted"/>